<feature type="region of interest" description="Disordered" evidence="1">
    <location>
        <begin position="416"/>
        <end position="450"/>
    </location>
</feature>
<keyword evidence="2" id="KW-0472">Membrane</keyword>
<feature type="compositionally biased region" description="Polar residues" evidence="1">
    <location>
        <begin position="518"/>
        <end position="542"/>
    </location>
</feature>
<dbReference type="EMBL" id="CAJMWW010000096">
    <property type="protein sequence ID" value="CAE6442783.1"/>
    <property type="molecule type" value="Genomic_DNA"/>
</dbReference>
<dbReference type="Proteomes" id="UP000663841">
    <property type="component" value="Unassembled WGS sequence"/>
</dbReference>
<evidence type="ECO:0000313" key="3">
    <source>
        <dbReference type="EMBL" id="CAE6442783.1"/>
    </source>
</evidence>
<gene>
    <name evidence="3" type="ORF">RDB_LOCUS102051</name>
</gene>
<evidence type="ECO:0000256" key="1">
    <source>
        <dbReference type="SAM" id="MobiDB-lite"/>
    </source>
</evidence>
<protein>
    <submittedName>
        <fullName evidence="3">Uncharacterized protein</fullName>
    </submittedName>
</protein>
<dbReference type="Gene3D" id="2.60.120.260">
    <property type="entry name" value="Galactose-binding domain-like"/>
    <property type="match status" value="1"/>
</dbReference>
<comment type="caution">
    <text evidence="3">The sequence shown here is derived from an EMBL/GenBank/DDBJ whole genome shotgun (WGS) entry which is preliminary data.</text>
</comment>
<feature type="compositionally biased region" description="Acidic residues" evidence="1">
    <location>
        <begin position="565"/>
        <end position="576"/>
    </location>
</feature>
<feature type="compositionally biased region" description="Low complexity" evidence="1">
    <location>
        <begin position="427"/>
        <end position="440"/>
    </location>
</feature>
<feature type="transmembrane region" description="Helical" evidence="2">
    <location>
        <begin position="322"/>
        <end position="344"/>
    </location>
</feature>
<organism evidence="3 4">
    <name type="scientific">Rhizoctonia solani</name>
    <dbReference type="NCBI Taxonomy" id="456999"/>
    <lineage>
        <taxon>Eukaryota</taxon>
        <taxon>Fungi</taxon>
        <taxon>Dikarya</taxon>
        <taxon>Basidiomycota</taxon>
        <taxon>Agaricomycotina</taxon>
        <taxon>Agaricomycetes</taxon>
        <taxon>Cantharellales</taxon>
        <taxon>Ceratobasidiaceae</taxon>
        <taxon>Rhizoctonia</taxon>
    </lineage>
</organism>
<accession>A0A8H3AXD0</accession>
<feature type="region of interest" description="Disordered" evidence="1">
    <location>
        <begin position="492"/>
        <end position="585"/>
    </location>
</feature>
<proteinExistence type="predicted"/>
<dbReference type="AlphaFoldDB" id="A0A8H3AXD0"/>
<reference evidence="3" key="1">
    <citation type="submission" date="2021-01" db="EMBL/GenBank/DDBJ databases">
        <authorList>
            <person name="Kaushik A."/>
        </authorList>
    </citation>
    <scope>NUCLEOTIDE SEQUENCE</scope>
    <source>
        <strain evidence="3">AG3-T5</strain>
    </source>
</reference>
<evidence type="ECO:0000256" key="2">
    <source>
        <dbReference type="SAM" id="Phobius"/>
    </source>
</evidence>
<sequence length="585" mass="62286">MPDEHSFDVRIAHASPLFTALPLSGNRESGWTTSCTASGYPCDGLGQSSVSTAKADATMSLNFWGSRIEVRGRLSGGMSLDWELDGSGRLPNGEQVSKEGSIVVGEPLDPEVLAVFEGLDSSKEHTLKLTTRSNLPGAIVTFKGAVVTVGTGIIGGSLSMSYLDDDNPALEYSQTPGGWARYNEYESPAFNITQPEGVTNRKFQSTKMPGESVSMNFNGTQVLIYGPCYSSNGAYAITLDQQEAIVYNASTNAYSQPNAASVAGACLRYMSPPLSPDRLHYINMANADQGRETNLDWVLVVGESGGQSISDGQNKQKHNVSAIAGAVAGSVALLLALAVLWCVVRYRRRRVKNVNIRRASRDSSDEREVKGVDLLSSESNIPRLLDGERQANGLTNSSHTSSNSVAFQRVEPFELPPLVDNAKTRKGMSTSGSSVSSTPVPQNPLAPHDSTISIPMVQMTATRPTEVNAVSPVPQTPAQVPAPSMAVPVVQPAAHNHSPEPPASSSSAANPQDAARPQINQSQPVQANSGATPDLSQISSDVNRILAQLGQIRREGQRGSPGGDLQEEDDIPEGEPPEYGKHRRI</sequence>
<keyword evidence="2" id="KW-0812">Transmembrane</keyword>
<keyword evidence="2" id="KW-1133">Transmembrane helix</keyword>
<name>A0A8H3AXD0_9AGAM</name>
<evidence type="ECO:0000313" key="4">
    <source>
        <dbReference type="Proteomes" id="UP000663841"/>
    </source>
</evidence>